<comment type="caution">
    <text evidence="2">The sequence shown here is derived from an EMBL/GenBank/DDBJ whole genome shotgun (WGS) entry which is preliminary data.</text>
</comment>
<evidence type="ECO:0000256" key="1">
    <source>
        <dbReference type="SAM" id="Phobius"/>
    </source>
</evidence>
<evidence type="ECO:0000313" key="3">
    <source>
        <dbReference type="Proteomes" id="UP001149821"/>
    </source>
</evidence>
<sequence length="154" mass="18038">MSSNELEVPPLKSGIFYFDRKELVEAIFVIPISVFMSFLWSYGSSIMGVIIPLIAIPMILNRPYLRARFIRNNRKYIITKERIAYKKPNSSTFTLNVYGRTLIIKKRMWSYDVMFHKNNFLDGIGHFGDLRYIGSGIYNLSKEDCDLVKKHFTH</sequence>
<keyword evidence="1" id="KW-0812">Transmembrane</keyword>
<keyword evidence="1" id="KW-0472">Membrane</keyword>
<dbReference type="RefSeq" id="WP_274143741.1">
    <property type="nucleotide sequence ID" value="NZ_JAJUBB010000015.1"/>
</dbReference>
<dbReference type="Proteomes" id="UP001149821">
    <property type="component" value="Unassembled WGS sequence"/>
</dbReference>
<evidence type="ECO:0000313" key="2">
    <source>
        <dbReference type="EMBL" id="MDD1783103.1"/>
    </source>
</evidence>
<evidence type="ECO:0008006" key="4">
    <source>
        <dbReference type="Google" id="ProtNLM"/>
    </source>
</evidence>
<name>A0ABT5QQ37_9GAMM</name>
<organism evidence="2 3">
    <name type="scientific">Enterovibrio qingdaonensis</name>
    <dbReference type="NCBI Taxonomy" id="2899818"/>
    <lineage>
        <taxon>Bacteria</taxon>
        <taxon>Pseudomonadati</taxon>
        <taxon>Pseudomonadota</taxon>
        <taxon>Gammaproteobacteria</taxon>
        <taxon>Vibrionales</taxon>
        <taxon>Vibrionaceae</taxon>
        <taxon>Enterovibrio</taxon>
    </lineage>
</organism>
<gene>
    <name evidence="2" type="ORF">LRP49_18195</name>
</gene>
<keyword evidence="1" id="KW-1133">Transmembrane helix</keyword>
<protein>
    <recommendedName>
        <fullName evidence="4">PH domain-containing protein</fullName>
    </recommendedName>
</protein>
<proteinExistence type="predicted"/>
<dbReference type="EMBL" id="JAJUBB010000015">
    <property type="protein sequence ID" value="MDD1783103.1"/>
    <property type="molecule type" value="Genomic_DNA"/>
</dbReference>
<reference evidence="2" key="1">
    <citation type="submission" date="2021-12" db="EMBL/GenBank/DDBJ databases">
        <title>Enterovibrio ZSDZ35 sp. nov. and Enterovibrio ZSDZ42 sp. nov., isolated from coastal seawater in Qingdao.</title>
        <authorList>
            <person name="Zhang P."/>
        </authorList>
    </citation>
    <scope>NUCLEOTIDE SEQUENCE</scope>
    <source>
        <strain evidence="2">ZSDZ35</strain>
    </source>
</reference>
<accession>A0ABT5QQ37</accession>
<feature type="transmembrane region" description="Helical" evidence="1">
    <location>
        <begin position="46"/>
        <end position="65"/>
    </location>
</feature>
<keyword evidence="3" id="KW-1185">Reference proteome</keyword>